<gene>
    <name evidence="2" type="ORF">EUX98_g7141</name>
</gene>
<keyword evidence="3" id="KW-1185">Reference proteome</keyword>
<feature type="compositionally biased region" description="Basic residues" evidence="1">
    <location>
        <begin position="85"/>
        <end position="98"/>
    </location>
</feature>
<protein>
    <recommendedName>
        <fullName evidence="4">Monopolin complex subunit Csm1/Pcs1 C-terminal domain-containing protein</fullName>
    </recommendedName>
</protein>
<reference evidence="2 3" key="1">
    <citation type="submission" date="2019-02" db="EMBL/GenBank/DDBJ databases">
        <title>Genome sequencing of the rare red list fungi Antrodiella citrinella (Flaviporus citrinellus).</title>
        <authorList>
            <person name="Buettner E."/>
            <person name="Kellner H."/>
        </authorList>
    </citation>
    <scope>NUCLEOTIDE SEQUENCE [LARGE SCALE GENOMIC DNA]</scope>
    <source>
        <strain evidence="2 3">DSM 108506</strain>
    </source>
</reference>
<dbReference type="Proteomes" id="UP000308730">
    <property type="component" value="Unassembled WGS sequence"/>
</dbReference>
<comment type="caution">
    <text evidence="2">The sequence shown here is derived from an EMBL/GenBank/DDBJ whole genome shotgun (WGS) entry which is preliminary data.</text>
</comment>
<feature type="compositionally biased region" description="Acidic residues" evidence="1">
    <location>
        <begin position="119"/>
        <end position="130"/>
    </location>
</feature>
<feature type="compositionally biased region" description="Acidic residues" evidence="1">
    <location>
        <begin position="55"/>
        <end position="78"/>
    </location>
</feature>
<evidence type="ECO:0000256" key="1">
    <source>
        <dbReference type="SAM" id="MobiDB-lite"/>
    </source>
</evidence>
<dbReference type="CDD" id="cd23787">
    <property type="entry name" value="RWD_CSM1"/>
    <property type="match status" value="1"/>
</dbReference>
<evidence type="ECO:0008006" key="4">
    <source>
        <dbReference type="Google" id="ProtNLM"/>
    </source>
</evidence>
<accession>A0A4S4MP88</accession>
<feature type="compositionally biased region" description="Low complexity" evidence="1">
    <location>
        <begin position="131"/>
        <end position="153"/>
    </location>
</feature>
<evidence type="ECO:0000313" key="2">
    <source>
        <dbReference type="EMBL" id="THH27048.1"/>
    </source>
</evidence>
<feature type="region of interest" description="Disordered" evidence="1">
    <location>
        <begin position="1"/>
        <end position="166"/>
    </location>
</feature>
<evidence type="ECO:0000313" key="3">
    <source>
        <dbReference type="Proteomes" id="UP000308730"/>
    </source>
</evidence>
<sequence length="478" mass="53756">MSSDDEFGSYNPTTPKPPPAKKTAATRATRVTAPVAGPSKPAPKKNGKKVQKDAEDIEDEVVVENDVTVVDDSDEEEPQVVKPAAKNKGKAPQRRVPKTKGPVPKAKAANRTVDHADEGDAMDVDEDEVVAVEADPPAPKANARNTRTNKTTKLPSSEPPGQLREGDIALQKELERLRKEVEEVTAERDKFAQQLEEVFRVRNTDAEEALIEQAARYEARLQSQEELLKEQSKLIAATSSKKPYMLQFLSREAADEEKKELEQELARARDVTKKKDAQLAEKDQRVREAEQERDMMQAELNLEIERSKSMANKNPPPTVARAVSKRGGMSNVADPKMSAVFTLYEDLTNLLVLKVRFERSTFAGHEQKIFDCIYSTPSSETDEGTSLHFNLRSTFDVDPNADPNLPLQKQLVAKIEYSPLDLDKEHPDYIKRLGFLNEPFIFQYAQLDVFLKTIVDRLALKTEEEEQEEDAEFNQLQD</sequence>
<dbReference type="Gene3D" id="3.90.1150.80">
    <property type="match status" value="1"/>
</dbReference>
<dbReference type="AlphaFoldDB" id="A0A4S4MP88"/>
<feature type="compositionally biased region" description="Low complexity" evidence="1">
    <location>
        <begin position="21"/>
        <end position="36"/>
    </location>
</feature>
<organism evidence="2 3">
    <name type="scientific">Antrodiella citrinella</name>
    <dbReference type="NCBI Taxonomy" id="2447956"/>
    <lineage>
        <taxon>Eukaryota</taxon>
        <taxon>Fungi</taxon>
        <taxon>Dikarya</taxon>
        <taxon>Basidiomycota</taxon>
        <taxon>Agaricomycotina</taxon>
        <taxon>Agaricomycetes</taxon>
        <taxon>Polyporales</taxon>
        <taxon>Steccherinaceae</taxon>
        <taxon>Antrodiella</taxon>
    </lineage>
</organism>
<dbReference type="EMBL" id="SGPM01000285">
    <property type="protein sequence ID" value="THH27048.1"/>
    <property type="molecule type" value="Genomic_DNA"/>
</dbReference>
<feature type="region of interest" description="Disordered" evidence="1">
    <location>
        <begin position="273"/>
        <end position="292"/>
    </location>
</feature>
<name>A0A4S4MP88_9APHY</name>
<dbReference type="InterPro" id="IPR038608">
    <property type="entry name" value="Csm1/Pcs1_C_sf"/>
</dbReference>
<dbReference type="OrthoDB" id="3216420at2759"/>
<proteinExistence type="predicted"/>